<dbReference type="Pfam" id="PF06985">
    <property type="entry name" value="HET"/>
    <property type="match status" value="1"/>
</dbReference>
<sequence length="687" mass="77181">MSNPAKPICEGVEDYLRKKQDQPNTPWANPTGSLVKSSECGCRYCYAACNAVEFNDEVEKNRKKNLDASLANSVLDFQSSTNSRKITYGGDNLSVEFRSSGLNFGQHSGLYFDHQGSSSELFVKKRDDDPIIPVSTPISGYTGSEESFEAVIKWFKECIKTHHTLCPTMATPSRLPLRVLDVSIPGTQDVRLLQNNNENGYYASLSHCWGSEKPLQTTLNPNTLTSHLQGIQWEALPKTFQEAVIVTRMFGIQYLWIDSLCIIQDDTADWEDQAAQMADIYQNSVITFAGSASSGPRQGLFRNADPKHIDHGLSGTAMPEGLDVIRKRKPLPHKAADLPLLRRGWVFQERLLSPRYLHFGEHELIWECMEGMSCECGALGNEYSSRSSWLKPKTGFHQSSLKFLNSRAHAVAGVWQSAVEDYSRMILSHPGDIFPAIAGIAKSVKDATGWEYIAGLWKENLITHLVWTVEAPNRVRRCEEWRAPTFSWASIIPKEQGRSGISYYLMTVLEKGLKTDLEERKQQDSRTDIYATVVETSCEPTGDNLSRKLLSGYIVLSGTLIEATLDCSATQGSWKIAPNGRTPLNSSMLYKDYDFNQDKPRLNHRDTVYCLKLIGLSKIPAHVNGEYLLYLVLRKINRTCEASHSVEVDSEFERIGILRDARGEGERRLEELSEECAILRNALVKIT</sequence>
<proteinExistence type="predicted"/>
<evidence type="ECO:0000259" key="1">
    <source>
        <dbReference type="Pfam" id="PF06985"/>
    </source>
</evidence>
<evidence type="ECO:0000313" key="2">
    <source>
        <dbReference type="EMBL" id="KAF1844818.1"/>
    </source>
</evidence>
<dbReference type="PANTHER" id="PTHR33112">
    <property type="entry name" value="DOMAIN PROTEIN, PUTATIVE-RELATED"/>
    <property type="match status" value="1"/>
</dbReference>
<dbReference type="OrthoDB" id="5362512at2759"/>
<dbReference type="RefSeq" id="XP_040787381.1">
    <property type="nucleotide sequence ID" value="XM_040930975.1"/>
</dbReference>
<gene>
    <name evidence="2" type="ORF">K460DRAFT_336557</name>
</gene>
<name>A0A9P4GF02_9PLEO</name>
<accession>A0A9P4GF02</accession>
<dbReference type="PANTHER" id="PTHR33112:SF9">
    <property type="entry name" value="HETEROKARYON INCOMPATIBILITY DOMAIN-CONTAINING PROTEIN"/>
    <property type="match status" value="1"/>
</dbReference>
<dbReference type="GeneID" id="63848227"/>
<feature type="domain" description="Heterokaryon incompatibility" evidence="1">
    <location>
        <begin position="202"/>
        <end position="349"/>
    </location>
</feature>
<dbReference type="EMBL" id="ML976616">
    <property type="protein sequence ID" value="KAF1844818.1"/>
    <property type="molecule type" value="Genomic_DNA"/>
</dbReference>
<comment type="caution">
    <text evidence="2">The sequence shown here is derived from an EMBL/GenBank/DDBJ whole genome shotgun (WGS) entry which is preliminary data.</text>
</comment>
<dbReference type="AlphaFoldDB" id="A0A9P4GF02"/>
<organism evidence="2 3">
    <name type="scientific">Cucurbitaria berberidis CBS 394.84</name>
    <dbReference type="NCBI Taxonomy" id="1168544"/>
    <lineage>
        <taxon>Eukaryota</taxon>
        <taxon>Fungi</taxon>
        <taxon>Dikarya</taxon>
        <taxon>Ascomycota</taxon>
        <taxon>Pezizomycotina</taxon>
        <taxon>Dothideomycetes</taxon>
        <taxon>Pleosporomycetidae</taxon>
        <taxon>Pleosporales</taxon>
        <taxon>Pleosporineae</taxon>
        <taxon>Cucurbitariaceae</taxon>
        <taxon>Cucurbitaria</taxon>
    </lineage>
</organism>
<dbReference type="Proteomes" id="UP000800039">
    <property type="component" value="Unassembled WGS sequence"/>
</dbReference>
<protein>
    <submittedName>
        <fullName evidence="2">HET-domain-containing protein</fullName>
    </submittedName>
</protein>
<reference evidence="2" key="1">
    <citation type="submission" date="2020-01" db="EMBL/GenBank/DDBJ databases">
        <authorList>
            <consortium name="DOE Joint Genome Institute"/>
            <person name="Haridas S."/>
            <person name="Albert R."/>
            <person name="Binder M."/>
            <person name="Bloem J."/>
            <person name="Labutti K."/>
            <person name="Salamov A."/>
            <person name="Andreopoulos B."/>
            <person name="Baker S.E."/>
            <person name="Barry K."/>
            <person name="Bills G."/>
            <person name="Bluhm B.H."/>
            <person name="Cannon C."/>
            <person name="Castanera R."/>
            <person name="Culley D.E."/>
            <person name="Daum C."/>
            <person name="Ezra D."/>
            <person name="Gonzalez J.B."/>
            <person name="Henrissat B."/>
            <person name="Kuo A."/>
            <person name="Liang C."/>
            <person name="Lipzen A."/>
            <person name="Lutzoni F."/>
            <person name="Magnuson J."/>
            <person name="Mondo S."/>
            <person name="Nolan M."/>
            <person name="Ohm R."/>
            <person name="Pangilinan J."/>
            <person name="Park H.-J."/>
            <person name="Ramirez L."/>
            <person name="Alfaro M."/>
            <person name="Sun H."/>
            <person name="Tritt A."/>
            <person name="Yoshinaga Y."/>
            <person name="Zwiers L.-H."/>
            <person name="Turgeon B.G."/>
            <person name="Goodwin S.B."/>
            <person name="Spatafora J.W."/>
            <person name="Crous P.W."/>
            <person name="Grigoriev I.V."/>
        </authorList>
    </citation>
    <scope>NUCLEOTIDE SEQUENCE</scope>
    <source>
        <strain evidence="2">CBS 394.84</strain>
    </source>
</reference>
<dbReference type="InterPro" id="IPR010730">
    <property type="entry name" value="HET"/>
</dbReference>
<evidence type="ECO:0000313" key="3">
    <source>
        <dbReference type="Proteomes" id="UP000800039"/>
    </source>
</evidence>
<keyword evidence="3" id="KW-1185">Reference proteome</keyword>